<dbReference type="KEGG" id="vg:20098538"/>
<dbReference type="RefSeq" id="YP_009052034.1">
    <property type="nucleotide sequence ID" value="NC_024696.1"/>
</dbReference>
<feature type="region of interest" description="Disordered" evidence="1">
    <location>
        <begin position="106"/>
        <end position="125"/>
    </location>
</feature>
<gene>
    <name evidence="2" type="primary">EE14</name>
</gene>
<evidence type="ECO:0000256" key="1">
    <source>
        <dbReference type="SAM" id="MobiDB-lite"/>
    </source>
</evidence>
<evidence type="ECO:0000313" key="2">
    <source>
        <dbReference type="EMBL" id="AHC02788.1"/>
    </source>
</evidence>
<accession>A0A075CZJ6</accession>
<dbReference type="Proteomes" id="UP000152474">
    <property type="component" value="Segment"/>
</dbReference>
<dbReference type="GeneID" id="20098538"/>
<evidence type="ECO:0000313" key="3">
    <source>
        <dbReference type="Proteomes" id="UP000152474"/>
    </source>
</evidence>
<reference evidence="2 3" key="1">
    <citation type="submission" date="2013-11" db="EMBL/GenBank/DDBJ databases">
        <title>Genome sequence of elephant endotheliotropic herpesvirus 5.</title>
        <authorList>
            <person name="Wilkie G.S."/>
            <person name="Davison A.J."/>
            <person name="Denk D."/>
            <person name="Kerr K."/>
            <person name="Redrobe S."/>
            <person name="Steinbach F."/>
            <person name="Dastjerdi A."/>
        </authorList>
    </citation>
    <scope>NUCLEOTIDE SEQUENCE [LARGE SCALE GENOMIC DNA]</scope>
    <source>
        <strain evidence="2 3">Vijay</strain>
    </source>
</reference>
<proteinExistence type="predicted"/>
<name>A0A075CZJ6_9BETA</name>
<organism evidence="2 3">
    <name type="scientific">Elephant endotheliotropic herpesvirus 5</name>
    <dbReference type="NCBI Taxonomy" id="768738"/>
    <lineage>
        <taxon>Viruses</taxon>
        <taxon>Duplodnaviria</taxon>
        <taxon>Heunggongvirae</taxon>
        <taxon>Peploviricota</taxon>
        <taxon>Herviviricetes</taxon>
        <taxon>Herpesvirales</taxon>
        <taxon>Orthoherpesviridae</taxon>
        <taxon>Betaherpesvirinae</taxon>
        <taxon>Proboscivirus</taxon>
    </lineage>
</organism>
<dbReference type="EMBL" id="KF921519">
    <property type="protein sequence ID" value="AHC02788.1"/>
    <property type="molecule type" value="Genomic_DNA"/>
</dbReference>
<protein>
    <submittedName>
        <fullName evidence="2">Protein EE14</fullName>
    </submittedName>
</protein>
<sequence>MNIRYSADCTKILEDLDNYLETPLLYNNRDDGNSSVDTPPPLETSEDGDENFVVLTDLITTSASTSCPEPEDQDTERIYLPRDFSSLSEDIPCYETNVELSQRKWVGTNDTTPSDENPVSAGQGSQRKYIYPGDLENVSTLFNSVFFFNR</sequence>
<dbReference type="OrthoDB" id="36516at10239"/>
<feature type="compositionally biased region" description="Polar residues" evidence="1">
    <location>
        <begin position="108"/>
        <end position="125"/>
    </location>
</feature>
<feature type="region of interest" description="Disordered" evidence="1">
    <location>
        <begin position="25"/>
        <end position="49"/>
    </location>
</feature>
<keyword evidence="3" id="KW-1185">Reference proteome</keyword>